<comment type="caution">
    <text evidence="2">The sequence shown here is derived from an EMBL/GenBank/DDBJ whole genome shotgun (WGS) entry which is preliminary data.</text>
</comment>
<reference evidence="2" key="1">
    <citation type="submission" date="2021-01" db="EMBL/GenBank/DDBJ databases">
        <title>Genomic Encyclopedia of Type Strains, Phase IV (KMG-IV): sequencing the most valuable type-strain genomes for metagenomic binning, comparative biology and taxonomic classification.</title>
        <authorList>
            <person name="Goeker M."/>
        </authorList>
    </citation>
    <scope>NUCLEOTIDE SEQUENCE</scope>
    <source>
        <strain evidence="2">DSM 23230</strain>
    </source>
</reference>
<dbReference type="EMBL" id="JAFBDQ010000002">
    <property type="protein sequence ID" value="MBM7555702.1"/>
    <property type="molecule type" value="Genomic_DNA"/>
</dbReference>
<name>A0A938XNN2_9FIRM</name>
<sequence length="29" mass="3116">MGDYGSCGNSCVFVVFLILILLMLGGDDY</sequence>
<keyword evidence="3" id="KW-1185">Reference proteome</keyword>
<dbReference type="AlphaFoldDB" id="A0A938XNN2"/>
<feature type="transmembrane region" description="Helical" evidence="1">
    <location>
        <begin position="7"/>
        <end position="26"/>
    </location>
</feature>
<evidence type="ECO:0000313" key="2">
    <source>
        <dbReference type="EMBL" id="MBM7555702.1"/>
    </source>
</evidence>
<keyword evidence="1" id="KW-1133">Transmembrane helix</keyword>
<evidence type="ECO:0000256" key="1">
    <source>
        <dbReference type="SAM" id="Phobius"/>
    </source>
</evidence>
<protein>
    <submittedName>
        <fullName evidence="2">Uncharacterized protein</fullName>
    </submittedName>
</protein>
<evidence type="ECO:0000313" key="3">
    <source>
        <dbReference type="Proteomes" id="UP000774000"/>
    </source>
</evidence>
<accession>A0A938XNN2</accession>
<gene>
    <name evidence="2" type="ORF">JOC47_000527</name>
</gene>
<dbReference type="Proteomes" id="UP000774000">
    <property type="component" value="Unassembled WGS sequence"/>
</dbReference>
<organism evidence="2 3">
    <name type="scientific">Halanaerobacter jeridensis</name>
    <dbReference type="NCBI Taxonomy" id="706427"/>
    <lineage>
        <taxon>Bacteria</taxon>
        <taxon>Bacillati</taxon>
        <taxon>Bacillota</taxon>
        <taxon>Clostridia</taxon>
        <taxon>Halanaerobiales</taxon>
        <taxon>Halobacteroidaceae</taxon>
        <taxon>Halanaerobacter</taxon>
    </lineage>
</organism>
<keyword evidence="1" id="KW-0812">Transmembrane</keyword>
<proteinExistence type="predicted"/>
<keyword evidence="1" id="KW-0472">Membrane</keyword>